<reference evidence="3" key="2">
    <citation type="submission" date="2015-01" db="EMBL/GenBank/DDBJ databases">
        <title>Evolutionary Origins and Diversification of the Mycorrhizal Mutualists.</title>
        <authorList>
            <consortium name="DOE Joint Genome Institute"/>
            <consortium name="Mycorrhizal Genomics Consortium"/>
            <person name="Kohler A."/>
            <person name="Kuo A."/>
            <person name="Nagy L.G."/>
            <person name="Floudas D."/>
            <person name="Copeland A."/>
            <person name="Barry K.W."/>
            <person name="Cichocki N."/>
            <person name="Veneault-Fourrey C."/>
            <person name="LaButti K."/>
            <person name="Lindquist E.A."/>
            <person name="Lipzen A."/>
            <person name="Lundell T."/>
            <person name="Morin E."/>
            <person name="Murat C."/>
            <person name="Riley R."/>
            <person name="Ohm R."/>
            <person name="Sun H."/>
            <person name="Tunlid A."/>
            <person name="Henrissat B."/>
            <person name="Grigoriev I.V."/>
            <person name="Hibbett D.S."/>
            <person name="Martin F."/>
        </authorList>
    </citation>
    <scope>NUCLEOTIDE SEQUENCE [LARGE SCALE GENOMIC DNA]</scope>
    <source>
        <strain evidence="3">UH-Slu-Lm8-n1</strain>
    </source>
</reference>
<gene>
    <name evidence="2" type="ORF">CY34DRAFT_10460</name>
</gene>
<dbReference type="AlphaFoldDB" id="A0A0D0BQ75"/>
<dbReference type="InParanoid" id="A0A0D0BQ75"/>
<evidence type="ECO:0000313" key="2">
    <source>
        <dbReference type="EMBL" id="KIK45263.1"/>
    </source>
</evidence>
<dbReference type="HOGENOM" id="CLU_1448627_0_0_1"/>
<sequence>MPPPKAPNEPRGATPTMVHPTRTGRKTTADKPLLAFSKHKSDHTIGIGIRTDVKNLEAATRLLTTHGLTTPSTGITFEVLADCLFEFTLTANLGATHTDILRAFAIIIDNINQAEQVSSFTHKLATTLNNPIELLEARVEELGECLTQHKQNLDCAVIEAKWWKTPFMQQGSREAQTKQQRAGLKDH</sequence>
<proteinExistence type="predicted"/>
<accession>A0A0D0BQ75</accession>
<dbReference type="EMBL" id="KN835175">
    <property type="protein sequence ID" value="KIK45263.1"/>
    <property type="molecule type" value="Genomic_DNA"/>
</dbReference>
<reference evidence="2 3" key="1">
    <citation type="submission" date="2014-04" db="EMBL/GenBank/DDBJ databases">
        <authorList>
            <consortium name="DOE Joint Genome Institute"/>
            <person name="Kuo A."/>
            <person name="Ruytinx J."/>
            <person name="Rineau F."/>
            <person name="Colpaert J."/>
            <person name="Kohler A."/>
            <person name="Nagy L.G."/>
            <person name="Floudas D."/>
            <person name="Copeland A."/>
            <person name="Barry K.W."/>
            <person name="Cichocki N."/>
            <person name="Veneault-Fourrey C."/>
            <person name="LaButti K."/>
            <person name="Lindquist E.A."/>
            <person name="Lipzen A."/>
            <person name="Lundell T."/>
            <person name="Morin E."/>
            <person name="Murat C."/>
            <person name="Sun H."/>
            <person name="Tunlid A."/>
            <person name="Henrissat B."/>
            <person name="Grigoriev I.V."/>
            <person name="Hibbett D.S."/>
            <person name="Martin F."/>
            <person name="Nordberg H.P."/>
            <person name="Cantor M.N."/>
            <person name="Hua S.X."/>
        </authorList>
    </citation>
    <scope>NUCLEOTIDE SEQUENCE [LARGE SCALE GENOMIC DNA]</scope>
    <source>
        <strain evidence="2 3">UH-Slu-Lm8-n1</strain>
    </source>
</reference>
<dbReference type="OrthoDB" id="2671100at2759"/>
<evidence type="ECO:0000256" key="1">
    <source>
        <dbReference type="SAM" id="MobiDB-lite"/>
    </source>
</evidence>
<keyword evidence="3" id="KW-1185">Reference proteome</keyword>
<feature type="region of interest" description="Disordered" evidence="1">
    <location>
        <begin position="1"/>
        <end position="28"/>
    </location>
</feature>
<dbReference type="Proteomes" id="UP000054485">
    <property type="component" value="Unassembled WGS sequence"/>
</dbReference>
<organism evidence="2 3">
    <name type="scientific">Suillus luteus UH-Slu-Lm8-n1</name>
    <dbReference type="NCBI Taxonomy" id="930992"/>
    <lineage>
        <taxon>Eukaryota</taxon>
        <taxon>Fungi</taxon>
        <taxon>Dikarya</taxon>
        <taxon>Basidiomycota</taxon>
        <taxon>Agaricomycotina</taxon>
        <taxon>Agaricomycetes</taxon>
        <taxon>Agaricomycetidae</taxon>
        <taxon>Boletales</taxon>
        <taxon>Suillineae</taxon>
        <taxon>Suillaceae</taxon>
        <taxon>Suillus</taxon>
    </lineage>
</organism>
<evidence type="ECO:0000313" key="3">
    <source>
        <dbReference type="Proteomes" id="UP000054485"/>
    </source>
</evidence>
<name>A0A0D0BQ75_9AGAM</name>
<protein>
    <submittedName>
        <fullName evidence="2">Uncharacterized protein</fullName>
    </submittedName>
</protein>